<evidence type="ECO:0000313" key="5">
    <source>
        <dbReference type="Proteomes" id="UP000242188"/>
    </source>
</evidence>
<dbReference type="PANTHER" id="PTHR24293">
    <property type="entry name" value="CYTOCHROME P450 FAMILY 46 SUBFAMILY A"/>
    <property type="match status" value="1"/>
</dbReference>
<dbReference type="PRINTS" id="PR00463">
    <property type="entry name" value="EP450I"/>
</dbReference>
<dbReference type="PRINTS" id="PR00385">
    <property type="entry name" value="P450"/>
</dbReference>
<dbReference type="CDD" id="cd20613">
    <property type="entry name" value="CYP46A1-like"/>
    <property type="match status" value="1"/>
</dbReference>
<dbReference type="OrthoDB" id="6057220at2759"/>
<dbReference type="InterPro" id="IPR017972">
    <property type="entry name" value="Cyt_P450_CS"/>
</dbReference>
<sequence length="426" mass="48947">MIFRIYMWHQTFVIVSDPELVKNVLVTGNYPKSKAIYSRLTHLFGTRYVGNGLESEVDQTVWIVQRMHFNHWFKPHNLRQFTPDFNEYADSLVHQLGKYADGKTHTPMEELFHKVTLHLMCKVTFNFDLGTLDSPSHPFAYYLGFTLAAFSKQMMNPLFSMNPFKWKYCLQVRNAVAKLRLYAKERIAERRNEKQRGVHVPHDLLQSILELKEQNPSQITEEILLDHFVSFLIGGQETTANTLSFMVFLLAQNPACYKKLQDEIDTNVAAVSVLTSAELDDLPYLDMVMKETLRLYPIVKQTFRETVRNERLGEFSLPAGTDIMVSFYANGRSTKTLTNPSQFLPERFDPKANERVGTYVYTPFSAGPHTCIGKKFAEIETKIIMAKIIQNFDFELVPGQPMGVIDCGTLRILGGAKCFLRPRTAK</sequence>
<keyword evidence="2 3" id="KW-0479">Metal-binding</keyword>
<dbReference type="EMBL" id="NEDP02004607">
    <property type="protein sequence ID" value="OWF45038.1"/>
    <property type="molecule type" value="Genomic_DNA"/>
</dbReference>
<protein>
    <submittedName>
        <fullName evidence="4">Cholesterol 24-hydroxylase</fullName>
    </submittedName>
</protein>
<dbReference type="InterPro" id="IPR001128">
    <property type="entry name" value="Cyt_P450"/>
</dbReference>
<evidence type="ECO:0000256" key="2">
    <source>
        <dbReference type="PIRSR" id="PIRSR602401-1"/>
    </source>
</evidence>
<proteinExistence type="inferred from homology"/>
<comment type="cofactor">
    <cofactor evidence="2">
        <name>heme</name>
        <dbReference type="ChEBI" id="CHEBI:30413"/>
    </cofactor>
</comment>
<accession>A0A210Q8H6</accession>
<dbReference type="GO" id="GO:0006707">
    <property type="term" value="P:cholesterol catabolic process"/>
    <property type="evidence" value="ECO:0007669"/>
    <property type="project" value="InterPro"/>
</dbReference>
<dbReference type="InterPro" id="IPR002401">
    <property type="entry name" value="Cyt_P450_E_grp-I"/>
</dbReference>
<dbReference type="GO" id="GO:0005506">
    <property type="term" value="F:iron ion binding"/>
    <property type="evidence" value="ECO:0007669"/>
    <property type="project" value="InterPro"/>
</dbReference>
<dbReference type="InterPro" id="IPR036396">
    <property type="entry name" value="Cyt_P450_sf"/>
</dbReference>
<dbReference type="GO" id="GO:0020037">
    <property type="term" value="F:heme binding"/>
    <property type="evidence" value="ECO:0007669"/>
    <property type="project" value="InterPro"/>
</dbReference>
<keyword evidence="5" id="KW-1185">Reference proteome</keyword>
<keyword evidence="2 3" id="KW-0349">Heme</keyword>
<dbReference type="GO" id="GO:0033781">
    <property type="term" value="F:cholesterol 24-hydroxylase activity"/>
    <property type="evidence" value="ECO:0007669"/>
    <property type="project" value="InterPro"/>
</dbReference>
<dbReference type="Pfam" id="PF00067">
    <property type="entry name" value="p450"/>
    <property type="match status" value="1"/>
</dbReference>
<dbReference type="Gene3D" id="1.10.630.10">
    <property type="entry name" value="Cytochrome P450"/>
    <property type="match status" value="1"/>
</dbReference>
<organism evidence="4 5">
    <name type="scientific">Mizuhopecten yessoensis</name>
    <name type="common">Japanese scallop</name>
    <name type="synonym">Patinopecten yessoensis</name>
    <dbReference type="NCBI Taxonomy" id="6573"/>
    <lineage>
        <taxon>Eukaryota</taxon>
        <taxon>Metazoa</taxon>
        <taxon>Spiralia</taxon>
        <taxon>Lophotrochozoa</taxon>
        <taxon>Mollusca</taxon>
        <taxon>Bivalvia</taxon>
        <taxon>Autobranchia</taxon>
        <taxon>Pteriomorphia</taxon>
        <taxon>Pectinida</taxon>
        <taxon>Pectinoidea</taxon>
        <taxon>Pectinidae</taxon>
        <taxon>Mizuhopecten</taxon>
    </lineage>
</organism>
<keyword evidence="3" id="KW-0560">Oxidoreductase</keyword>
<keyword evidence="2 3" id="KW-0408">Iron</keyword>
<dbReference type="InterPro" id="IPR039983">
    <property type="entry name" value="CYP46A1"/>
</dbReference>
<name>A0A210Q8H6_MIZYE</name>
<dbReference type="AlphaFoldDB" id="A0A210Q8H6"/>
<reference evidence="4 5" key="1">
    <citation type="journal article" date="2017" name="Nat. Ecol. Evol.">
        <title>Scallop genome provides insights into evolution of bilaterian karyotype and development.</title>
        <authorList>
            <person name="Wang S."/>
            <person name="Zhang J."/>
            <person name="Jiao W."/>
            <person name="Li J."/>
            <person name="Xun X."/>
            <person name="Sun Y."/>
            <person name="Guo X."/>
            <person name="Huan P."/>
            <person name="Dong B."/>
            <person name="Zhang L."/>
            <person name="Hu X."/>
            <person name="Sun X."/>
            <person name="Wang J."/>
            <person name="Zhao C."/>
            <person name="Wang Y."/>
            <person name="Wang D."/>
            <person name="Huang X."/>
            <person name="Wang R."/>
            <person name="Lv J."/>
            <person name="Li Y."/>
            <person name="Zhang Z."/>
            <person name="Liu B."/>
            <person name="Lu W."/>
            <person name="Hui Y."/>
            <person name="Liang J."/>
            <person name="Zhou Z."/>
            <person name="Hou R."/>
            <person name="Li X."/>
            <person name="Liu Y."/>
            <person name="Li H."/>
            <person name="Ning X."/>
            <person name="Lin Y."/>
            <person name="Zhao L."/>
            <person name="Xing Q."/>
            <person name="Dou J."/>
            <person name="Li Y."/>
            <person name="Mao J."/>
            <person name="Guo H."/>
            <person name="Dou H."/>
            <person name="Li T."/>
            <person name="Mu C."/>
            <person name="Jiang W."/>
            <person name="Fu Q."/>
            <person name="Fu X."/>
            <person name="Miao Y."/>
            <person name="Liu J."/>
            <person name="Yu Q."/>
            <person name="Li R."/>
            <person name="Liao H."/>
            <person name="Li X."/>
            <person name="Kong Y."/>
            <person name="Jiang Z."/>
            <person name="Chourrout D."/>
            <person name="Li R."/>
            <person name="Bao Z."/>
        </authorList>
    </citation>
    <scope>NUCLEOTIDE SEQUENCE [LARGE SCALE GENOMIC DNA]</scope>
    <source>
        <strain evidence="4 5">PY_sf001</strain>
    </source>
</reference>
<dbReference type="PANTHER" id="PTHR24293:SF0">
    <property type="entry name" value="CYP46A1 PROTEIN-RELATED"/>
    <property type="match status" value="1"/>
</dbReference>
<dbReference type="PROSITE" id="PS00086">
    <property type="entry name" value="CYTOCHROME_P450"/>
    <property type="match status" value="1"/>
</dbReference>
<evidence type="ECO:0000313" key="4">
    <source>
        <dbReference type="EMBL" id="OWF45038.1"/>
    </source>
</evidence>
<dbReference type="SUPFAM" id="SSF48264">
    <property type="entry name" value="Cytochrome P450"/>
    <property type="match status" value="1"/>
</dbReference>
<keyword evidence="3" id="KW-0503">Monooxygenase</keyword>
<comment type="similarity">
    <text evidence="1 3">Belongs to the cytochrome P450 family.</text>
</comment>
<gene>
    <name evidence="4" type="ORF">KP79_PYT01622</name>
</gene>
<dbReference type="Proteomes" id="UP000242188">
    <property type="component" value="Unassembled WGS sequence"/>
</dbReference>
<dbReference type="STRING" id="6573.A0A210Q8H6"/>
<evidence type="ECO:0000256" key="1">
    <source>
        <dbReference type="ARBA" id="ARBA00010617"/>
    </source>
</evidence>
<evidence type="ECO:0000256" key="3">
    <source>
        <dbReference type="RuleBase" id="RU000461"/>
    </source>
</evidence>
<feature type="binding site" description="axial binding residue" evidence="2">
    <location>
        <position position="371"/>
    </location>
    <ligand>
        <name>heme</name>
        <dbReference type="ChEBI" id="CHEBI:30413"/>
    </ligand>
    <ligandPart>
        <name>Fe</name>
        <dbReference type="ChEBI" id="CHEBI:18248"/>
    </ligandPart>
</feature>
<comment type="caution">
    <text evidence="4">The sequence shown here is derived from an EMBL/GenBank/DDBJ whole genome shotgun (WGS) entry which is preliminary data.</text>
</comment>